<dbReference type="RefSeq" id="WP_081656495.1">
    <property type="nucleotide sequence ID" value="NZ_JAPYYP010000005.1"/>
</dbReference>
<dbReference type="GO" id="GO:0004806">
    <property type="term" value="F:triacylglycerol lipase activity"/>
    <property type="evidence" value="ECO:0007669"/>
    <property type="project" value="TreeGrafter"/>
</dbReference>
<dbReference type="PANTHER" id="PTHR48081:SF30">
    <property type="entry name" value="ACETYL-HYDROLASE LIPR-RELATED"/>
    <property type="match status" value="1"/>
</dbReference>
<dbReference type="AlphaFoldDB" id="A0A9X3TP54"/>
<accession>A0A9X3TP54</accession>
<protein>
    <submittedName>
        <fullName evidence="4">Alpha/beta hydrolase</fullName>
    </submittedName>
</protein>
<proteinExistence type="inferred from homology"/>
<gene>
    <name evidence="4" type="ORF">O3V59_06185</name>
</gene>
<dbReference type="Proteomes" id="UP001151071">
    <property type="component" value="Unassembled WGS sequence"/>
</dbReference>
<comment type="caution">
    <text evidence="4">The sequence shown here is derived from an EMBL/GenBank/DDBJ whole genome shotgun (WGS) entry which is preliminary data.</text>
</comment>
<evidence type="ECO:0000313" key="4">
    <source>
        <dbReference type="EMBL" id="MDA5107938.1"/>
    </source>
</evidence>
<evidence type="ECO:0000259" key="3">
    <source>
        <dbReference type="Pfam" id="PF07859"/>
    </source>
</evidence>
<dbReference type="Pfam" id="PF07859">
    <property type="entry name" value="Abhydrolase_3"/>
    <property type="match status" value="1"/>
</dbReference>
<keyword evidence="5" id="KW-1185">Reference proteome</keyword>
<comment type="similarity">
    <text evidence="1">Belongs to the 'GDXG' lipolytic enzyme family.</text>
</comment>
<dbReference type="InterPro" id="IPR013094">
    <property type="entry name" value="AB_hydrolase_3"/>
</dbReference>
<organism evidence="4 5">
    <name type="scientific">Brevibacillus thermoruber</name>
    <dbReference type="NCBI Taxonomy" id="33942"/>
    <lineage>
        <taxon>Bacteria</taxon>
        <taxon>Bacillati</taxon>
        <taxon>Bacillota</taxon>
        <taxon>Bacilli</taxon>
        <taxon>Bacillales</taxon>
        <taxon>Paenibacillaceae</taxon>
        <taxon>Brevibacillus</taxon>
    </lineage>
</organism>
<feature type="domain" description="Alpha/beta hydrolase fold-3" evidence="3">
    <location>
        <begin position="46"/>
        <end position="196"/>
    </location>
</feature>
<sequence length="223" mass="24147">MQILLSFQGGGSVNAQTTSALPHICTQPSPIILHNSTRSLLTRRNVVRVYHYLCSHGYSPKNIGIIGDSAGGGLALALLLRLKELHTELPAAIGLLSPWADLNLGGDTMTTLSEDDPILRKEQLSACAKLYVQEEDVQNPLVSPVYGDFTGFPPMMMITGSREILLSDTLRIAQKALNDQGGGRFEIVEGLWHVFCANPSLPESHDAIGKLASFFAKHLTQEG</sequence>
<reference evidence="4" key="1">
    <citation type="submission" date="2022-12" db="EMBL/GenBank/DDBJ databases">
        <title>Draft genome sequence of the thermophilic strain Brevibacillus thermoruber HT42, isolated from Los Humeros, Puebla, Mexico, with biotechnological potential.</title>
        <authorList>
            <person name="Lara Sanchez J."/>
            <person name="Solis Palacios R."/>
            <person name="Bustos Baena A.S."/>
            <person name="Ruz Baez A.E."/>
            <person name="Espinosa Luna G."/>
            <person name="Oliart Ros R.M."/>
        </authorList>
    </citation>
    <scope>NUCLEOTIDE SEQUENCE</scope>
    <source>
        <strain evidence="4">HT42</strain>
    </source>
</reference>
<keyword evidence="2 4" id="KW-0378">Hydrolase</keyword>
<dbReference type="EMBL" id="JAPYYP010000005">
    <property type="protein sequence ID" value="MDA5107938.1"/>
    <property type="molecule type" value="Genomic_DNA"/>
</dbReference>
<evidence type="ECO:0000256" key="1">
    <source>
        <dbReference type="ARBA" id="ARBA00010515"/>
    </source>
</evidence>
<dbReference type="InterPro" id="IPR029058">
    <property type="entry name" value="AB_hydrolase_fold"/>
</dbReference>
<dbReference type="InterPro" id="IPR050300">
    <property type="entry name" value="GDXG_lipolytic_enzyme"/>
</dbReference>
<dbReference type="PANTHER" id="PTHR48081">
    <property type="entry name" value="AB HYDROLASE SUPERFAMILY PROTEIN C4A8.06C"/>
    <property type="match status" value="1"/>
</dbReference>
<dbReference type="Gene3D" id="3.40.50.1820">
    <property type="entry name" value="alpha/beta hydrolase"/>
    <property type="match status" value="1"/>
</dbReference>
<evidence type="ECO:0000313" key="5">
    <source>
        <dbReference type="Proteomes" id="UP001151071"/>
    </source>
</evidence>
<evidence type="ECO:0000256" key="2">
    <source>
        <dbReference type="ARBA" id="ARBA00022801"/>
    </source>
</evidence>
<dbReference type="SUPFAM" id="SSF53474">
    <property type="entry name" value="alpha/beta-Hydrolases"/>
    <property type="match status" value="1"/>
</dbReference>
<name>A0A9X3TP54_9BACL</name>